<sequence length="37" mass="4543">MKLINVKNQATIYRFDYFVARFKPKMLRLLFLQHNAL</sequence>
<evidence type="ECO:0000313" key="1">
    <source>
        <dbReference type="EMBL" id="TYP90031.1"/>
    </source>
</evidence>
<comment type="caution">
    <text evidence="1">The sequence shown here is derived from an EMBL/GenBank/DDBJ whole genome shotgun (WGS) entry which is preliminary data.</text>
</comment>
<organism evidence="1 2">
    <name type="scientific">Sphingobacterium allocomposti</name>
    <dbReference type="NCBI Taxonomy" id="415956"/>
    <lineage>
        <taxon>Bacteria</taxon>
        <taxon>Pseudomonadati</taxon>
        <taxon>Bacteroidota</taxon>
        <taxon>Sphingobacteriia</taxon>
        <taxon>Sphingobacteriales</taxon>
        <taxon>Sphingobacteriaceae</taxon>
        <taxon>Sphingobacterium</taxon>
    </lineage>
</organism>
<dbReference type="Proteomes" id="UP000325105">
    <property type="component" value="Unassembled WGS sequence"/>
</dbReference>
<protein>
    <submittedName>
        <fullName evidence="1">Uncharacterized protein</fullName>
    </submittedName>
</protein>
<evidence type="ECO:0000313" key="2">
    <source>
        <dbReference type="Proteomes" id="UP000325105"/>
    </source>
</evidence>
<gene>
    <name evidence="1" type="ORF">BC792_12626</name>
</gene>
<keyword evidence="2" id="KW-1185">Reference proteome</keyword>
<proteinExistence type="predicted"/>
<reference evidence="1 2" key="1">
    <citation type="submission" date="2019-07" db="EMBL/GenBank/DDBJ databases">
        <title>Genomic Encyclopedia of Archaeal and Bacterial Type Strains, Phase II (KMG-II): from individual species to whole genera.</title>
        <authorList>
            <person name="Goeker M."/>
        </authorList>
    </citation>
    <scope>NUCLEOTIDE SEQUENCE [LARGE SCALE GENOMIC DNA]</scope>
    <source>
        <strain evidence="1 2">DSM 18850</strain>
    </source>
</reference>
<dbReference type="AlphaFoldDB" id="A0A5S5D247"/>
<name>A0A5S5D247_9SPHI</name>
<dbReference type="EMBL" id="VNHX01000026">
    <property type="protein sequence ID" value="TYP90031.1"/>
    <property type="molecule type" value="Genomic_DNA"/>
</dbReference>
<accession>A0A5S5D247</accession>